<dbReference type="RefSeq" id="WP_061609205.1">
    <property type="nucleotide sequence ID" value="NZ_JEMA01000581.1"/>
</dbReference>
<organism evidence="1 2">
    <name type="scientific">Sorangium cellulosum</name>
    <name type="common">Polyangium cellulosum</name>
    <dbReference type="NCBI Taxonomy" id="56"/>
    <lineage>
        <taxon>Bacteria</taxon>
        <taxon>Pseudomonadati</taxon>
        <taxon>Myxococcota</taxon>
        <taxon>Polyangia</taxon>
        <taxon>Polyangiales</taxon>
        <taxon>Polyangiaceae</taxon>
        <taxon>Sorangium</taxon>
    </lineage>
</organism>
<dbReference type="EMBL" id="JEMA01000581">
    <property type="protein sequence ID" value="KYF68284.1"/>
    <property type="molecule type" value="Genomic_DNA"/>
</dbReference>
<gene>
    <name evidence="1" type="ORF">BE15_10860</name>
</gene>
<comment type="caution">
    <text evidence="1">The sequence shown here is derived from an EMBL/GenBank/DDBJ whole genome shotgun (WGS) entry which is preliminary data.</text>
</comment>
<dbReference type="AlphaFoldDB" id="A0A150QJY9"/>
<evidence type="ECO:0000313" key="1">
    <source>
        <dbReference type="EMBL" id="KYF68284.1"/>
    </source>
</evidence>
<dbReference type="Proteomes" id="UP000075260">
    <property type="component" value="Unassembled WGS sequence"/>
</dbReference>
<proteinExistence type="predicted"/>
<name>A0A150QJY9_SORCE</name>
<protein>
    <submittedName>
        <fullName evidence="1">Uncharacterized protein</fullName>
    </submittedName>
</protein>
<dbReference type="OrthoDB" id="5514332at2"/>
<accession>A0A150QJY9</accession>
<reference evidence="1 2" key="1">
    <citation type="submission" date="2014-02" db="EMBL/GenBank/DDBJ databases">
        <title>The small core and large imbalanced accessory genome model reveals a collaborative survival strategy of Sorangium cellulosum strains in nature.</title>
        <authorList>
            <person name="Han K."/>
            <person name="Peng R."/>
            <person name="Blom J."/>
            <person name="Li Y.-Z."/>
        </authorList>
    </citation>
    <scope>NUCLEOTIDE SEQUENCE [LARGE SCALE GENOMIC DNA]</scope>
    <source>
        <strain evidence="1 2">So0008-312</strain>
    </source>
</reference>
<evidence type="ECO:0000313" key="2">
    <source>
        <dbReference type="Proteomes" id="UP000075260"/>
    </source>
</evidence>
<sequence length="158" mass="16907">MEPKIRRMTNKYSAVAAVTSFITQPIPGADELIVVPIHYHFAVSLTRTRGVPLLAAPWLQVSKIIWGGAAVRLFANFTLGLVPVAGLFSNAITAVALTELLARYLDGALSAPASPPAVSVKTIRDAVEGPLRAWRAPRVWSGIRRAFRRTAPVSAPAG</sequence>